<dbReference type="AlphaFoldDB" id="F4BIF4"/>
<dbReference type="Proteomes" id="UP000008303">
    <property type="component" value="Chromosome"/>
</dbReference>
<evidence type="ECO:0000256" key="1">
    <source>
        <dbReference type="ARBA" id="ARBA00001946"/>
    </source>
</evidence>
<evidence type="ECO:0000259" key="3">
    <source>
        <dbReference type="PROSITE" id="PS51462"/>
    </source>
</evidence>
<dbReference type="GO" id="GO:0016787">
    <property type="term" value="F:hydrolase activity"/>
    <property type="evidence" value="ECO:0007669"/>
    <property type="project" value="UniProtKB-KW"/>
</dbReference>
<name>F4BIF4_9GAMM</name>
<dbReference type="RefSeq" id="WP_014547428.1">
    <property type="nucleotide sequence ID" value="NC_017449.1"/>
</dbReference>
<dbReference type="EMBL" id="CP002558">
    <property type="protein sequence ID" value="AEB27948.1"/>
    <property type="molecule type" value="Genomic_DNA"/>
</dbReference>
<dbReference type="eggNOG" id="COG1443">
    <property type="taxonomic scope" value="Bacteria"/>
</dbReference>
<dbReference type="Pfam" id="PF00293">
    <property type="entry name" value="NUDIX"/>
    <property type="match status" value="1"/>
</dbReference>
<gene>
    <name evidence="4" type="ordered locus">FN3523_0091</name>
</gene>
<dbReference type="HOGENOM" id="CLU_060552_3_1_6"/>
<dbReference type="InterPro" id="IPR015797">
    <property type="entry name" value="NUDIX_hydrolase-like_dom_sf"/>
</dbReference>
<dbReference type="PANTHER" id="PTHR10885">
    <property type="entry name" value="ISOPENTENYL-DIPHOSPHATE DELTA-ISOMERASE"/>
    <property type="match status" value="1"/>
</dbReference>
<evidence type="ECO:0000313" key="4">
    <source>
        <dbReference type="EMBL" id="AEB27948.1"/>
    </source>
</evidence>
<evidence type="ECO:0000313" key="5">
    <source>
        <dbReference type="Proteomes" id="UP000008303"/>
    </source>
</evidence>
<dbReference type="KEGG" id="fcn:FN3523_0091"/>
<evidence type="ECO:0000256" key="2">
    <source>
        <dbReference type="ARBA" id="ARBA00022801"/>
    </source>
</evidence>
<keyword evidence="2" id="KW-0378">Hydrolase</keyword>
<sequence length="140" mass="16058">MKTSEKTTFAKSVKASVCIFIFNDKEKLLLQLRSANDDSFPLHYDYSAAGEVEVGESIETAAHRELMEELGVKAPLTYVGEDEYDGEKMYLFKAQLNDGFNLGMEVDLIKFASISEIFQMITDKEKFHPDFLYVFKKLFK</sequence>
<dbReference type="PATRIC" id="fig|676032.3.peg.92"/>
<dbReference type="PROSITE" id="PS51462">
    <property type="entry name" value="NUDIX"/>
    <property type="match status" value="1"/>
</dbReference>
<dbReference type="InterPro" id="IPR000086">
    <property type="entry name" value="NUDIX_hydrolase_dom"/>
</dbReference>
<dbReference type="PANTHER" id="PTHR10885:SF0">
    <property type="entry name" value="ISOPENTENYL-DIPHOSPHATE DELTA-ISOMERASE"/>
    <property type="match status" value="1"/>
</dbReference>
<accession>F4BIF4</accession>
<reference evidence="5" key="1">
    <citation type="journal article" date="2011" name="Appl. Environ. Microbiol.">
        <title>Common ancestry and novel genetic traits of Francisella novicida-like isolates from North America and Australia as revealed by comparative genomic analyses.</title>
        <authorList>
            <person name="Siddaramappa S."/>
            <person name="Challacombe J.F."/>
            <person name="Petersen J.M."/>
            <person name="Pillai S."/>
            <person name="Hogg G."/>
            <person name="Kuske C.R."/>
        </authorList>
    </citation>
    <scope>NUCLEOTIDE SEQUENCE [LARGE SCALE GENOMIC DNA]</scope>
    <source>
        <strain evidence="5">3523</strain>
    </source>
</reference>
<dbReference type="SUPFAM" id="SSF55811">
    <property type="entry name" value="Nudix"/>
    <property type="match status" value="1"/>
</dbReference>
<organism evidence="4 5">
    <name type="scientific">Francisella hispaniensis</name>
    <dbReference type="NCBI Taxonomy" id="622488"/>
    <lineage>
        <taxon>Bacteria</taxon>
        <taxon>Pseudomonadati</taxon>
        <taxon>Pseudomonadota</taxon>
        <taxon>Gammaproteobacteria</taxon>
        <taxon>Thiotrichales</taxon>
        <taxon>Francisellaceae</taxon>
        <taxon>Francisella</taxon>
    </lineage>
</organism>
<proteinExistence type="predicted"/>
<comment type="cofactor">
    <cofactor evidence="1">
        <name>Mg(2+)</name>
        <dbReference type="ChEBI" id="CHEBI:18420"/>
    </cofactor>
</comment>
<protein>
    <recommendedName>
        <fullName evidence="3">Nudix hydrolase domain-containing protein</fullName>
    </recommendedName>
</protein>
<dbReference type="Gene3D" id="3.90.79.10">
    <property type="entry name" value="Nucleoside Triphosphate Pyrophosphohydrolase"/>
    <property type="match status" value="1"/>
</dbReference>
<dbReference type="PROSITE" id="PS00893">
    <property type="entry name" value="NUDIX_BOX"/>
    <property type="match status" value="1"/>
</dbReference>
<dbReference type="InterPro" id="IPR020084">
    <property type="entry name" value="NUDIX_hydrolase_CS"/>
</dbReference>
<feature type="domain" description="Nudix hydrolase" evidence="3">
    <location>
        <begin position="12"/>
        <end position="135"/>
    </location>
</feature>